<feature type="compositionally biased region" description="Basic residues" evidence="1">
    <location>
        <begin position="1"/>
        <end position="23"/>
    </location>
</feature>
<dbReference type="Proteomes" id="UP000278143">
    <property type="component" value="Unassembled WGS sequence"/>
</dbReference>
<feature type="region of interest" description="Disordered" evidence="1">
    <location>
        <begin position="212"/>
        <end position="252"/>
    </location>
</feature>
<dbReference type="EMBL" id="KZ989900">
    <property type="protein sequence ID" value="RKP25060.1"/>
    <property type="molecule type" value="Genomic_DNA"/>
</dbReference>
<feature type="region of interest" description="Disordered" evidence="1">
    <location>
        <begin position="1"/>
        <end position="28"/>
    </location>
</feature>
<accession>A0A4P9Z107</accession>
<dbReference type="AlphaFoldDB" id="A0A4P9Z107"/>
<feature type="compositionally biased region" description="Low complexity" evidence="1">
    <location>
        <begin position="216"/>
        <end position="236"/>
    </location>
</feature>
<evidence type="ECO:0000313" key="3">
    <source>
        <dbReference type="Proteomes" id="UP000278143"/>
    </source>
</evidence>
<proteinExistence type="predicted"/>
<sequence length="280" mass="30849">MKQKASRRFLPARHGHGKGKGKRHDAAAGHDTDAYLDLLGEQLTRLEDSIATMNTQLGPWPSSADHAATYPPAGAFDAAAEATKWPTGSERRSRLAAERRRIEANEHAALHTAFIKSLGQDMRNGHLAWGITNRGRALGELYTNRVLAWTELLRVAEEERRTLLERHQREVPMADDVREAAESLVSRVTTGQLPDIIERLQQKTRQYFNQVLAKHSPSSSSSSSSAPTTQSSPPTTVALTPNGRNEAGHAAATTSSDMLIGRLSSEHHPTNPLLPYWFND</sequence>
<organism evidence="2 3">
    <name type="scientific">Syncephalis pseudoplumigaleata</name>
    <dbReference type="NCBI Taxonomy" id="1712513"/>
    <lineage>
        <taxon>Eukaryota</taxon>
        <taxon>Fungi</taxon>
        <taxon>Fungi incertae sedis</taxon>
        <taxon>Zoopagomycota</taxon>
        <taxon>Zoopagomycotina</taxon>
        <taxon>Zoopagomycetes</taxon>
        <taxon>Zoopagales</taxon>
        <taxon>Piptocephalidaceae</taxon>
        <taxon>Syncephalis</taxon>
    </lineage>
</organism>
<evidence type="ECO:0000256" key="1">
    <source>
        <dbReference type="SAM" id="MobiDB-lite"/>
    </source>
</evidence>
<keyword evidence="3" id="KW-1185">Reference proteome</keyword>
<reference evidence="3" key="1">
    <citation type="journal article" date="2018" name="Nat. Microbiol.">
        <title>Leveraging single-cell genomics to expand the fungal tree of life.</title>
        <authorList>
            <person name="Ahrendt S.R."/>
            <person name="Quandt C.A."/>
            <person name="Ciobanu D."/>
            <person name="Clum A."/>
            <person name="Salamov A."/>
            <person name="Andreopoulos B."/>
            <person name="Cheng J.F."/>
            <person name="Woyke T."/>
            <person name="Pelin A."/>
            <person name="Henrissat B."/>
            <person name="Reynolds N.K."/>
            <person name="Benny G.L."/>
            <person name="Smith M.E."/>
            <person name="James T.Y."/>
            <person name="Grigoriev I.V."/>
        </authorList>
    </citation>
    <scope>NUCLEOTIDE SEQUENCE [LARGE SCALE GENOMIC DNA]</scope>
    <source>
        <strain evidence="3">Benny S71-1</strain>
    </source>
</reference>
<protein>
    <submittedName>
        <fullName evidence="2">Uncharacterized protein</fullName>
    </submittedName>
</protein>
<name>A0A4P9Z107_9FUNG</name>
<evidence type="ECO:0000313" key="2">
    <source>
        <dbReference type="EMBL" id="RKP25060.1"/>
    </source>
</evidence>
<gene>
    <name evidence="2" type="ORF">SYNPS1DRAFT_29195</name>
</gene>